<dbReference type="PANTHER" id="PTHR11552:SF213">
    <property type="entry name" value="DEHYDROGENASE, PUTATIVE-RELATED"/>
    <property type="match status" value="1"/>
</dbReference>
<dbReference type="EMBL" id="LKCW01000004">
    <property type="protein sequence ID" value="KPM45895.1"/>
    <property type="molecule type" value="Genomic_DNA"/>
</dbReference>
<comment type="similarity">
    <text evidence="1">Belongs to the GMC oxidoreductase family.</text>
</comment>
<dbReference type="InterPro" id="IPR036188">
    <property type="entry name" value="FAD/NAD-bd_sf"/>
</dbReference>
<dbReference type="SUPFAM" id="SSF51905">
    <property type="entry name" value="FAD/NAD(P)-binding domain"/>
    <property type="match status" value="1"/>
</dbReference>
<dbReference type="InterPro" id="IPR000172">
    <property type="entry name" value="GMC_OxRdtase_N"/>
</dbReference>
<dbReference type="AlphaFoldDB" id="A0A0P7BXX8"/>
<proteinExistence type="inferred from homology"/>
<dbReference type="SUPFAM" id="SSF54373">
    <property type="entry name" value="FAD-linked reductases, C-terminal domain"/>
    <property type="match status" value="1"/>
</dbReference>
<evidence type="ECO:0000256" key="1">
    <source>
        <dbReference type="ARBA" id="ARBA00010790"/>
    </source>
</evidence>
<dbReference type="Gene3D" id="3.50.50.60">
    <property type="entry name" value="FAD/NAD(P)-binding domain"/>
    <property type="match status" value="1"/>
</dbReference>
<protein>
    <recommendedName>
        <fullName evidence="2">Glucose-methanol-choline oxidoreductase N-terminal domain-containing protein</fullName>
    </recommendedName>
</protein>
<dbReference type="GO" id="GO:0016614">
    <property type="term" value="F:oxidoreductase activity, acting on CH-OH group of donors"/>
    <property type="evidence" value="ECO:0007669"/>
    <property type="project" value="InterPro"/>
</dbReference>
<dbReference type="Proteomes" id="UP000050424">
    <property type="component" value="Unassembled WGS sequence"/>
</dbReference>
<dbReference type="PIRSF" id="PIRSF000137">
    <property type="entry name" value="Alcohol_oxidase"/>
    <property type="match status" value="1"/>
</dbReference>
<dbReference type="Gene3D" id="3.30.560.10">
    <property type="entry name" value="Glucose Oxidase, domain 3"/>
    <property type="match status" value="1"/>
</dbReference>
<dbReference type="PANTHER" id="PTHR11552">
    <property type="entry name" value="GLUCOSE-METHANOL-CHOLINE GMC OXIDOREDUCTASE"/>
    <property type="match status" value="1"/>
</dbReference>
<dbReference type="InterPro" id="IPR012132">
    <property type="entry name" value="GMC_OxRdtase"/>
</dbReference>
<dbReference type="STRING" id="78410.A0A0P7BXX8"/>
<dbReference type="Pfam" id="PF00732">
    <property type="entry name" value="GMC_oxred_N"/>
    <property type="match status" value="1"/>
</dbReference>
<feature type="domain" description="Glucose-methanol-choline oxidoreductase N-terminal" evidence="2">
    <location>
        <begin position="353"/>
        <end position="367"/>
    </location>
</feature>
<evidence type="ECO:0000313" key="3">
    <source>
        <dbReference type="EMBL" id="KPM45895.1"/>
    </source>
</evidence>
<gene>
    <name evidence="3" type="ORF">AK830_g730</name>
</gene>
<dbReference type="OrthoDB" id="269227at2759"/>
<comment type="caution">
    <text evidence="3">The sequence shown here is derived from an EMBL/GenBank/DDBJ whole genome shotgun (WGS) entry which is preliminary data.</text>
</comment>
<dbReference type="GO" id="GO:0050660">
    <property type="term" value="F:flavin adenine dinucleotide binding"/>
    <property type="evidence" value="ECO:0007669"/>
    <property type="project" value="InterPro"/>
</dbReference>
<name>A0A0P7BXX8_9HYPO</name>
<reference evidence="3 4" key="1">
    <citation type="submission" date="2015-09" db="EMBL/GenBank/DDBJ databases">
        <title>Draft genome of a European isolate of the apple canker pathogen Neonectria ditissima.</title>
        <authorList>
            <person name="Gomez-Cortecero A."/>
            <person name="Harrison R.J."/>
            <person name="Armitage A.D."/>
        </authorList>
    </citation>
    <scope>NUCLEOTIDE SEQUENCE [LARGE SCALE GENOMIC DNA]</scope>
    <source>
        <strain evidence="3 4">R09/05</strain>
    </source>
</reference>
<keyword evidence="4" id="KW-1185">Reference proteome</keyword>
<dbReference type="InterPro" id="IPR007867">
    <property type="entry name" value="GMC_OxRtase_C"/>
</dbReference>
<organism evidence="3 4">
    <name type="scientific">Neonectria ditissima</name>
    <dbReference type="NCBI Taxonomy" id="78410"/>
    <lineage>
        <taxon>Eukaryota</taxon>
        <taxon>Fungi</taxon>
        <taxon>Dikarya</taxon>
        <taxon>Ascomycota</taxon>
        <taxon>Pezizomycotina</taxon>
        <taxon>Sordariomycetes</taxon>
        <taxon>Hypocreomycetidae</taxon>
        <taxon>Hypocreales</taxon>
        <taxon>Nectriaceae</taxon>
        <taxon>Neonectria</taxon>
    </lineage>
</organism>
<evidence type="ECO:0000259" key="2">
    <source>
        <dbReference type="PROSITE" id="PS00624"/>
    </source>
</evidence>
<evidence type="ECO:0000313" key="4">
    <source>
        <dbReference type="Proteomes" id="UP000050424"/>
    </source>
</evidence>
<dbReference type="PROSITE" id="PS00624">
    <property type="entry name" value="GMC_OXRED_2"/>
    <property type="match status" value="1"/>
</dbReference>
<dbReference type="Pfam" id="PF05199">
    <property type="entry name" value="GMC_oxred_C"/>
    <property type="match status" value="1"/>
</dbReference>
<accession>A0A0P7BXX8</accession>
<sequence length="643" mass="70071">MKPSHIALLGGMATALPAAHNQSEYEYVVIGSGPGGGPLAANLARAGHSVLLLEAGGDAGDSLLQEIPAMADQVSEDPAMSWSFFVNHYQNETQARRDSKYTYRLPNGTLWYGLDPPEDAEPLGILYPRGATLGGSAQLNAMNFALPPDSDWDSIAELTGDETWNSENMRRYYIEVENCTYVPEGTPGHGFDGYVASNRNNISFVTGRPGVVEVLQHAFNATEGIDVETAEEVGELMQRDLNRDDPNRYASGMFQLPLHIDGERRRSGSWPYVTDTLGAKRADGSSRYPLTLSTHSLATRVLFKNGHNGKPVAYGVEYLKGEGLYSADKRYNATESGQLVKVTASKEVIVAGGAFNTPQILKLSGVGPREELESHGIPVVVDLPAVGNYLQDNYEGGVTVEASVPWENNPYADCAFTLESDDPCLQEWESSHTGPYGEGAAPLGLLYRSSVSETEQSDLFLFGAAGVVFRGYYPGYSTDSAPPTSWFWSVVKMQTGNQAGTITLRSADPREAPEINFNFFAEQGDRDLQALSEAIEHTLRIFNATGKPYSPFTIVEPHQGIDMKQAIMDEAFSHHASSTCRMGPARDKNYCVDSSFKVNGVDRLRVVDASVFPRSPGGFPAAPTFMISQKAFEIILKSEKHRD</sequence>